<comment type="caution">
    <text evidence="1">The sequence shown here is derived from an EMBL/GenBank/DDBJ whole genome shotgun (WGS) entry which is preliminary data.</text>
</comment>
<protein>
    <submittedName>
        <fullName evidence="1">Uncharacterized protein</fullName>
    </submittedName>
</protein>
<proteinExistence type="predicted"/>
<evidence type="ECO:0000313" key="1">
    <source>
        <dbReference type="EMBL" id="GAA4000119.1"/>
    </source>
</evidence>
<evidence type="ECO:0000313" key="2">
    <source>
        <dbReference type="Proteomes" id="UP001501310"/>
    </source>
</evidence>
<accession>A0ABP7RNV4</accession>
<dbReference type="EMBL" id="BAAAZD010000001">
    <property type="protein sequence ID" value="GAA4000119.1"/>
    <property type="molecule type" value="Genomic_DNA"/>
</dbReference>
<dbReference type="Proteomes" id="UP001501310">
    <property type="component" value="Unassembled WGS sequence"/>
</dbReference>
<name>A0ABP7RNV4_9SPHN</name>
<keyword evidence="2" id="KW-1185">Reference proteome</keyword>
<reference evidence="2" key="1">
    <citation type="journal article" date="2019" name="Int. J. Syst. Evol. Microbiol.">
        <title>The Global Catalogue of Microorganisms (GCM) 10K type strain sequencing project: providing services to taxonomists for standard genome sequencing and annotation.</title>
        <authorList>
            <consortium name="The Broad Institute Genomics Platform"/>
            <consortium name="The Broad Institute Genome Sequencing Center for Infectious Disease"/>
            <person name="Wu L."/>
            <person name="Ma J."/>
        </authorList>
    </citation>
    <scope>NUCLEOTIDE SEQUENCE [LARGE SCALE GENOMIC DNA]</scope>
    <source>
        <strain evidence="2">JCM 16603</strain>
    </source>
</reference>
<gene>
    <name evidence="1" type="ORF">GCM10022211_07970</name>
</gene>
<sequence>MEMTDRRAEALGHFAGDAAGKVDLVRVEVEVNVEVGRRVHAADMGMEVPRRKGQLPFTRVCAYTSPMTGRIASASYYYLHEVGIG</sequence>
<organism evidence="1 2">
    <name type="scientific">Sphingomonas humi</name>
    <dbReference type="NCBI Taxonomy" id="335630"/>
    <lineage>
        <taxon>Bacteria</taxon>
        <taxon>Pseudomonadati</taxon>
        <taxon>Pseudomonadota</taxon>
        <taxon>Alphaproteobacteria</taxon>
        <taxon>Sphingomonadales</taxon>
        <taxon>Sphingomonadaceae</taxon>
        <taxon>Sphingomonas</taxon>
    </lineage>
</organism>